<dbReference type="SUPFAM" id="SSF53850">
    <property type="entry name" value="Periplasmic binding protein-like II"/>
    <property type="match status" value="1"/>
</dbReference>
<protein>
    <submittedName>
        <fullName evidence="2">ABC-type nitrate/sulfonate/bicarbonate transport system substrate-binding protein</fullName>
    </submittedName>
</protein>
<evidence type="ECO:0000313" key="3">
    <source>
        <dbReference type="Proteomes" id="UP000294650"/>
    </source>
</evidence>
<dbReference type="RefSeq" id="WP_132372473.1">
    <property type="nucleotide sequence ID" value="NZ_SMAN01000018.1"/>
</dbReference>
<accession>A0A4R3MVG0</accession>
<feature type="domain" description="SsuA/THI5-like" evidence="1">
    <location>
        <begin position="44"/>
        <end position="258"/>
    </location>
</feature>
<dbReference type="Pfam" id="PF09084">
    <property type="entry name" value="NMT1"/>
    <property type="match status" value="1"/>
</dbReference>
<dbReference type="PROSITE" id="PS51257">
    <property type="entry name" value="PROKAR_LIPOPROTEIN"/>
    <property type="match status" value="1"/>
</dbReference>
<comment type="caution">
    <text evidence="2">The sequence shown here is derived from an EMBL/GenBank/DDBJ whole genome shotgun (WGS) entry which is preliminary data.</text>
</comment>
<dbReference type="AlphaFoldDB" id="A0A4R3MVG0"/>
<sequence length="332" mass="37467">MKNILTWIAAVFAMFVTTGCSQENVQNSQEEKKQVSIMLDWYPNTNHTGLYVAKEKGYFEEQGLEVEILQPGQNAGVDSMVASGEVDFGIGSQEGVTQARANGIPIVSIAAIIQHNTSAFASLKESGIESPKDFAGKTYGGWGSAFEEAMIKAVMNQSGADFSQVEMVTLGISDFFQTIGRNADFMWIFYGWDGVEAEKRGIDLNVMWLRDLHPALDYYTPVVLTNEKRIQEDPETVRKFMKALSSGYEYAIQNPEEAAEILLQLNPELDEELVISSQKWLSPRYQDEAERWGEQKEEVWKRYADWMYEQGLIKKNIDPQNAFTNEFLPDAS</sequence>
<dbReference type="OrthoDB" id="9815602at2"/>
<reference evidence="2 3" key="1">
    <citation type="submission" date="2019-03" db="EMBL/GenBank/DDBJ databases">
        <title>Genomic Encyclopedia of Type Strains, Phase IV (KMG-IV): sequencing the most valuable type-strain genomes for metagenomic binning, comparative biology and taxonomic classification.</title>
        <authorList>
            <person name="Goeker M."/>
        </authorList>
    </citation>
    <scope>NUCLEOTIDE SEQUENCE [LARGE SCALE GENOMIC DNA]</scope>
    <source>
        <strain evidence="2 3">DSM 25894</strain>
    </source>
</reference>
<dbReference type="PANTHER" id="PTHR31528:SF3">
    <property type="entry name" value="THIAMINE BIOSYNTHESIS PROTEIN HI_0357-RELATED"/>
    <property type="match status" value="1"/>
</dbReference>
<evidence type="ECO:0000259" key="1">
    <source>
        <dbReference type="Pfam" id="PF09084"/>
    </source>
</evidence>
<evidence type="ECO:0000313" key="2">
    <source>
        <dbReference type="EMBL" id="TCT19371.1"/>
    </source>
</evidence>
<dbReference type="PANTHER" id="PTHR31528">
    <property type="entry name" value="4-AMINO-5-HYDROXYMETHYL-2-METHYLPYRIMIDINE PHOSPHATE SYNTHASE THI11-RELATED"/>
    <property type="match status" value="1"/>
</dbReference>
<dbReference type="Gene3D" id="3.40.190.10">
    <property type="entry name" value="Periplasmic binding protein-like II"/>
    <property type="match status" value="2"/>
</dbReference>
<name>A0A4R3MVG0_9BACI</name>
<dbReference type="GO" id="GO:0009228">
    <property type="term" value="P:thiamine biosynthetic process"/>
    <property type="evidence" value="ECO:0007669"/>
    <property type="project" value="InterPro"/>
</dbReference>
<organism evidence="2 3">
    <name type="scientific">Melghiribacillus thermohalophilus</name>
    <dbReference type="NCBI Taxonomy" id="1324956"/>
    <lineage>
        <taxon>Bacteria</taxon>
        <taxon>Bacillati</taxon>
        <taxon>Bacillota</taxon>
        <taxon>Bacilli</taxon>
        <taxon>Bacillales</taxon>
        <taxon>Bacillaceae</taxon>
        <taxon>Melghiribacillus</taxon>
    </lineage>
</organism>
<dbReference type="InterPro" id="IPR027939">
    <property type="entry name" value="NMT1/THI5"/>
</dbReference>
<gene>
    <name evidence="2" type="ORF">EDD68_11856</name>
</gene>
<keyword evidence="3" id="KW-1185">Reference proteome</keyword>
<dbReference type="EMBL" id="SMAN01000018">
    <property type="protein sequence ID" value="TCT19371.1"/>
    <property type="molecule type" value="Genomic_DNA"/>
</dbReference>
<dbReference type="InterPro" id="IPR015168">
    <property type="entry name" value="SsuA/THI5"/>
</dbReference>
<proteinExistence type="predicted"/>
<dbReference type="Proteomes" id="UP000294650">
    <property type="component" value="Unassembled WGS sequence"/>
</dbReference>